<organism evidence="4 5">
    <name type="scientific">Rhodocytophaga aerolata</name>
    <dbReference type="NCBI Taxonomy" id="455078"/>
    <lineage>
        <taxon>Bacteria</taxon>
        <taxon>Pseudomonadati</taxon>
        <taxon>Bacteroidota</taxon>
        <taxon>Cytophagia</taxon>
        <taxon>Cytophagales</taxon>
        <taxon>Rhodocytophagaceae</taxon>
        <taxon>Rhodocytophaga</taxon>
    </lineage>
</organism>
<dbReference type="SUPFAM" id="SSF111369">
    <property type="entry name" value="HlyD-like secretion proteins"/>
    <property type="match status" value="1"/>
</dbReference>
<feature type="domain" description="CzcB-like barrel-sandwich hybrid" evidence="3">
    <location>
        <begin position="68"/>
        <end position="202"/>
    </location>
</feature>
<dbReference type="InterPro" id="IPR058792">
    <property type="entry name" value="Beta-barrel_RND_2"/>
</dbReference>
<dbReference type="InterPro" id="IPR006143">
    <property type="entry name" value="RND_pump_MFP"/>
</dbReference>
<dbReference type="RefSeq" id="WP_302040415.1">
    <property type="nucleotide sequence ID" value="NZ_JAUKPO010000020.1"/>
</dbReference>
<evidence type="ECO:0000259" key="2">
    <source>
        <dbReference type="Pfam" id="PF25954"/>
    </source>
</evidence>
<dbReference type="InterPro" id="IPR058647">
    <property type="entry name" value="BSH_CzcB-like"/>
</dbReference>
<sequence>MKKISFSLKLVIPLLYLLACNGKEEGEKKQVQSASVTKADTVHAFILTSQKLSKEITLPGELKPYEQVSLVAKVSGFVKKINVDIGSEVKKGQILAILEAPEMDAQLAEVNSRLQATKAKYTSSLDTYTRIQNASKKPGVIAPSELERTKNVMHADSAEYESMKALVRSKRSLDEYLIIRAPFDGVITMRHVHPGALVGANNSQPLLEMENNKILRLAVAVPEATVGNLLTSKEIFFTVRAFPGKKFPATLARKTNSVVSNNRTELWEFDVSNQNGQLKPGMFADVKINMSRPDSTFLVPSKTVVTSQERNFIVRIKNRQTEWVDVSKGMALDDKIEIFGNVSANDTLAQNGSEELKPDKRVVVRITEPK</sequence>
<name>A0ABT8RBX8_9BACT</name>
<evidence type="ECO:0000313" key="5">
    <source>
        <dbReference type="Proteomes" id="UP001168528"/>
    </source>
</evidence>
<protein>
    <submittedName>
        <fullName evidence="4">Efflux RND transporter periplasmic adaptor subunit</fullName>
    </submittedName>
</protein>
<evidence type="ECO:0000259" key="3">
    <source>
        <dbReference type="Pfam" id="PF25973"/>
    </source>
</evidence>
<evidence type="ECO:0000256" key="1">
    <source>
        <dbReference type="ARBA" id="ARBA00009477"/>
    </source>
</evidence>
<dbReference type="Gene3D" id="2.40.30.170">
    <property type="match status" value="1"/>
</dbReference>
<reference evidence="4" key="1">
    <citation type="submission" date="2023-07" db="EMBL/GenBank/DDBJ databases">
        <title>The genome sequence of Rhodocytophaga aerolata KACC 12507.</title>
        <authorList>
            <person name="Zhang X."/>
        </authorList>
    </citation>
    <scope>NUCLEOTIDE SEQUENCE</scope>
    <source>
        <strain evidence="4">KACC 12507</strain>
    </source>
</reference>
<dbReference type="NCBIfam" id="TIGR01730">
    <property type="entry name" value="RND_mfp"/>
    <property type="match status" value="1"/>
</dbReference>
<dbReference type="Pfam" id="PF25973">
    <property type="entry name" value="BSH_CzcB"/>
    <property type="match status" value="1"/>
</dbReference>
<keyword evidence="5" id="KW-1185">Reference proteome</keyword>
<proteinExistence type="inferred from homology"/>
<dbReference type="Gene3D" id="2.40.420.20">
    <property type="match status" value="1"/>
</dbReference>
<dbReference type="Proteomes" id="UP001168528">
    <property type="component" value="Unassembled WGS sequence"/>
</dbReference>
<dbReference type="Pfam" id="PF25954">
    <property type="entry name" value="Beta-barrel_RND_2"/>
    <property type="match status" value="1"/>
</dbReference>
<dbReference type="Gene3D" id="2.40.50.100">
    <property type="match status" value="1"/>
</dbReference>
<comment type="caution">
    <text evidence="4">The sequence shown here is derived from an EMBL/GenBank/DDBJ whole genome shotgun (WGS) entry which is preliminary data.</text>
</comment>
<accession>A0ABT8RBX8</accession>
<feature type="domain" description="CusB-like beta-barrel" evidence="2">
    <location>
        <begin position="217"/>
        <end position="289"/>
    </location>
</feature>
<dbReference type="PANTHER" id="PTHR30469:SF37">
    <property type="entry name" value="RAGD PROTEIN"/>
    <property type="match status" value="1"/>
</dbReference>
<dbReference type="Gene3D" id="1.10.287.470">
    <property type="entry name" value="Helix hairpin bin"/>
    <property type="match status" value="1"/>
</dbReference>
<evidence type="ECO:0000313" key="4">
    <source>
        <dbReference type="EMBL" id="MDO1449611.1"/>
    </source>
</evidence>
<gene>
    <name evidence="4" type="ORF">Q0590_25260</name>
</gene>
<dbReference type="EMBL" id="JAUKPO010000020">
    <property type="protein sequence ID" value="MDO1449611.1"/>
    <property type="molecule type" value="Genomic_DNA"/>
</dbReference>
<comment type="similarity">
    <text evidence="1">Belongs to the membrane fusion protein (MFP) (TC 8.A.1) family.</text>
</comment>
<dbReference type="PANTHER" id="PTHR30469">
    <property type="entry name" value="MULTIDRUG RESISTANCE PROTEIN MDTA"/>
    <property type="match status" value="1"/>
</dbReference>